<proteinExistence type="predicted"/>
<dbReference type="PANTHER" id="PTHR31527:SF0">
    <property type="entry name" value="RE64534P"/>
    <property type="match status" value="1"/>
</dbReference>
<feature type="compositionally biased region" description="Basic and acidic residues" evidence="1">
    <location>
        <begin position="98"/>
        <end position="129"/>
    </location>
</feature>
<evidence type="ECO:0000313" key="4">
    <source>
        <dbReference type="Proteomes" id="UP000799429"/>
    </source>
</evidence>
<feature type="compositionally biased region" description="Basic and acidic residues" evidence="1">
    <location>
        <begin position="437"/>
        <end position="451"/>
    </location>
</feature>
<protein>
    <recommendedName>
        <fullName evidence="2">DUF1989 domain-containing protein</fullName>
    </recommendedName>
</protein>
<evidence type="ECO:0000256" key="1">
    <source>
        <dbReference type="SAM" id="MobiDB-lite"/>
    </source>
</evidence>
<feature type="compositionally biased region" description="Basic and acidic residues" evidence="1">
    <location>
        <begin position="46"/>
        <end position="66"/>
    </location>
</feature>
<feature type="domain" description="DUF1989" evidence="2">
    <location>
        <begin position="6"/>
        <end position="45"/>
    </location>
</feature>
<feature type="region of interest" description="Disordered" evidence="1">
    <location>
        <begin position="409"/>
        <end position="478"/>
    </location>
</feature>
<name>A0A9P4SBG7_9PEZI</name>
<sequence length="478" mass="51370">MSGELQTIPARHGTATFVPQGQTIKIINTYGKQVVDVWAFALHQPPSEKEKQAEEKEADESSKKPEQVSTPRKSKSTENQPTKSTENLPEGNKTLQKPPEEEKESKDSKTSTEEKKQKDTKEGKSDNDTLSKSWTSYIPSIRSKGKATGDKAKSSAEGSKSSTSKGWSSYIPSGKAFTSRLPSKDTISSYAGLNTRDPEKSYAEQLYDFSKTPVGAAGLSGESVAGSSYTSTLYAAYTAYTTTHPTSPPPMEYLSLPHTLAATHNLTPRPSSTLLSNLRQPLLTLLEDTSPGLHDTLLAACDPRTRTGGSCAENLVLALRELNATSGLKGVRAVGADVSVNTCPTSLSLFMDAGVDGDRVAGPPEGGQKGDFVRLRAERDVVVVMSACPQMSGKSMVAHFVVEGEGFGKAGEEEKKVRKEGAERPKPKKIGSSRANLRKEGTVDERGKQDGPDVQAQDGPPRRKPKKLERRSTAPKSG</sequence>
<dbReference type="OrthoDB" id="504708at2759"/>
<dbReference type="AlphaFoldDB" id="A0A9P4SBG7"/>
<feature type="region of interest" description="Disordered" evidence="1">
    <location>
        <begin position="44"/>
        <end position="175"/>
    </location>
</feature>
<gene>
    <name evidence="3" type="ORF">M501DRAFT_722336</name>
</gene>
<feature type="compositionally biased region" description="Polar residues" evidence="1">
    <location>
        <begin position="67"/>
        <end position="87"/>
    </location>
</feature>
<dbReference type="Pfam" id="PF09347">
    <property type="entry name" value="DUF1989"/>
    <property type="match status" value="2"/>
</dbReference>
<evidence type="ECO:0000259" key="2">
    <source>
        <dbReference type="Pfam" id="PF09347"/>
    </source>
</evidence>
<comment type="caution">
    <text evidence="3">The sequence shown here is derived from an EMBL/GenBank/DDBJ whole genome shotgun (WGS) entry which is preliminary data.</text>
</comment>
<dbReference type="Proteomes" id="UP000799429">
    <property type="component" value="Unassembled WGS sequence"/>
</dbReference>
<dbReference type="PANTHER" id="PTHR31527">
    <property type="entry name" value="RE64534P"/>
    <property type="match status" value="1"/>
</dbReference>
<keyword evidence="4" id="KW-1185">Reference proteome</keyword>
<reference evidence="3" key="1">
    <citation type="journal article" date="2020" name="Stud. Mycol.">
        <title>101 Dothideomycetes genomes: a test case for predicting lifestyles and emergence of pathogens.</title>
        <authorList>
            <person name="Haridas S."/>
            <person name="Albert R."/>
            <person name="Binder M."/>
            <person name="Bloem J."/>
            <person name="Labutti K."/>
            <person name="Salamov A."/>
            <person name="Andreopoulos B."/>
            <person name="Baker S."/>
            <person name="Barry K."/>
            <person name="Bills G."/>
            <person name="Bluhm B."/>
            <person name="Cannon C."/>
            <person name="Castanera R."/>
            <person name="Culley D."/>
            <person name="Daum C."/>
            <person name="Ezra D."/>
            <person name="Gonzalez J."/>
            <person name="Henrissat B."/>
            <person name="Kuo A."/>
            <person name="Liang C."/>
            <person name="Lipzen A."/>
            <person name="Lutzoni F."/>
            <person name="Magnuson J."/>
            <person name="Mondo S."/>
            <person name="Nolan M."/>
            <person name="Ohm R."/>
            <person name="Pangilinan J."/>
            <person name="Park H.-J."/>
            <person name="Ramirez L."/>
            <person name="Alfaro M."/>
            <person name="Sun H."/>
            <person name="Tritt A."/>
            <person name="Yoshinaga Y."/>
            <person name="Zwiers L.-H."/>
            <person name="Turgeon B."/>
            <person name="Goodwin S."/>
            <person name="Spatafora J."/>
            <person name="Crous P."/>
            <person name="Grigoriev I."/>
        </authorList>
    </citation>
    <scope>NUCLEOTIDE SEQUENCE</scope>
    <source>
        <strain evidence="3">CBS 101060</strain>
    </source>
</reference>
<dbReference type="EMBL" id="MU006094">
    <property type="protein sequence ID" value="KAF2839611.1"/>
    <property type="molecule type" value="Genomic_DNA"/>
</dbReference>
<dbReference type="InterPro" id="IPR018959">
    <property type="entry name" value="DUF1989"/>
</dbReference>
<evidence type="ECO:0000313" key="3">
    <source>
        <dbReference type="EMBL" id="KAF2839611.1"/>
    </source>
</evidence>
<feature type="compositionally biased region" description="Low complexity" evidence="1">
    <location>
        <begin position="155"/>
        <end position="169"/>
    </location>
</feature>
<feature type="compositionally biased region" description="Basic and acidic residues" evidence="1">
    <location>
        <begin position="410"/>
        <end position="425"/>
    </location>
</feature>
<organism evidence="3 4">
    <name type="scientific">Patellaria atrata CBS 101060</name>
    <dbReference type="NCBI Taxonomy" id="1346257"/>
    <lineage>
        <taxon>Eukaryota</taxon>
        <taxon>Fungi</taxon>
        <taxon>Dikarya</taxon>
        <taxon>Ascomycota</taxon>
        <taxon>Pezizomycotina</taxon>
        <taxon>Dothideomycetes</taxon>
        <taxon>Dothideomycetes incertae sedis</taxon>
        <taxon>Patellariales</taxon>
        <taxon>Patellariaceae</taxon>
        <taxon>Patellaria</taxon>
    </lineage>
</organism>
<feature type="domain" description="DUF1989" evidence="2">
    <location>
        <begin position="250"/>
        <end position="382"/>
    </location>
</feature>
<accession>A0A9P4SBG7</accession>